<dbReference type="RefSeq" id="WP_015048364.1">
    <property type="nucleotide sequence ID" value="NC_018868.3"/>
</dbReference>
<accession>K4KMH9</accession>
<dbReference type="EMBL" id="CP003746">
    <property type="protein sequence ID" value="AFV00212.1"/>
    <property type="molecule type" value="Genomic_DNA"/>
</dbReference>
<reference evidence="2 3" key="1">
    <citation type="journal article" date="2013" name="Genome Announc.">
        <title>Complete genome sequence of Simiduia agarivorans SA1(T), a marine bacterium able to degrade a variety of polysaccharides.</title>
        <authorList>
            <person name="Lin S.Y."/>
            <person name="Shieh W.Y."/>
            <person name="Chen J.S."/>
            <person name="Tang S.L."/>
        </authorList>
    </citation>
    <scope>NUCLEOTIDE SEQUENCE [LARGE SCALE GENOMIC DNA]</scope>
    <source>
        <strain evidence="3">DSM 21679 / JCM 13881 / BCRC 17597 / SA1</strain>
    </source>
</reference>
<feature type="chain" id="PRO_5003878432" evidence="1">
    <location>
        <begin position="25"/>
        <end position="215"/>
    </location>
</feature>
<protein>
    <submittedName>
        <fullName evidence="2">Uncharacterized protein</fullName>
    </submittedName>
</protein>
<dbReference type="STRING" id="1117647.M5M_15395"/>
<sequence>MSLMSFTRWLAGFCLACHALNLPAQPLTLDCNHDLGTWNLDVLAHYQALGVSAECVFLPRARGSVQVAAGELDGSAMRGHDFGVQFPHLIRVEPPIKAVPLVVFRRIGTDITVANWRAHSIATIRGAIVFDQLLAGLDVTRLSTIEAAVKQLSAGRVDVLVGDTVLVPALLQQMGVDNVEMVTPPVTTVLLYHYLQEKHRALASRLSERLLETQR</sequence>
<evidence type="ECO:0000256" key="1">
    <source>
        <dbReference type="SAM" id="SignalP"/>
    </source>
</evidence>
<feature type="signal peptide" evidence="1">
    <location>
        <begin position="1"/>
        <end position="24"/>
    </location>
</feature>
<organism evidence="2 3">
    <name type="scientific">Simiduia agarivorans (strain DSM 21679 / JCM 13881 / BCRC 17597 / SA1)</name>
    <dbReference type="NCBI Taxonomy" id="1117647"/>
    <lineage>
        <taxon>Bacteria</taxon>
        <taxon>Pseudomonadati</taxon>
        <taxon>Pseudomonadota</taxon>
        <taxon>Gammaproteobacteria</taxon>
        <taxon>Cellvibrionales</taxon>
        <taxon>Cellvibrionaceae</taxon>
        <taxon>Simiduia</taxon>
    </lineage>
</organism>
<dbReference type="AlphaFoldDB" id="K4KMH9"/>
<evidence type="ECO:0000313" key="3">
    <source>
        <dbReference type="Proteomes" id="UP000000466"/>
    </source>
</evidence>
<dbReference type="KEGG" id="saga:M5M_15395"/>
<proteinExistence type="predicted"/>
<keyword evidence="1" id="KW-0732">Signal</keyword>
<evidence type="ECO:0000313" key="2">
    <source>
        <dbReference type="EMBL" id="AFV00212.1"/>
    </source>
</evidence>
<dbReference type="Gene3D" id="3.40.190.10">
    <property type="entry name" value="Periplasmic binding protein-like II"/>
    <property type="match status" value="1"/>
</dbReference>
<gene>
    <name evidence="2" type="ordered locus">M5M_15395</name>
</gene>
<dbReference type="SUPFAM" id="SSF53850">
    <property type="entry name" value="Periplasmic binding protein-like II"/>
    <property type="match status" value="1"/>
</dbReference>
<name>K4KMH9_SIMAS</name>
<dbReference type="OrthoDB" id="6838256at2"/>
<keyword evidence="3" id="KW-1185">Reference proteome</keyword>
<dbReference type="eggNOG" id="COG0834">
    <property type="taxonomic scope" value="Bacteria"/>
</dbReference>
<dbReference type="Proteomes" id="UP000000466">
    <property type="component" value="Chromosome"/>
</dbReference>
<dbReference type="HOGENOM" id="CLU_1282493_0_0_6"/>